<reference evidence="3 5" key="2">
    <citation type="submission" date="2018-12" db="EMBL/GenBank/DDBJ databases">
        <title>Legionella sp,whole genome shotgun sequence.</title>
        <authorList>
            <person name="Wu H."/>
        </authorList>
    </citation>
    <scope>NUCLEOTIDE SEQUENCE [LARGE SCALE GENOMIC DNA]</scope>
    <source>
        <strain evidence="5">km489</strain>
        <strain evidence="3">Km489</strain>
    </source>
</reference>
<protein>
    <recommendedName>
        <fullName evidence="6">Oligosaccharide repeat unit polymerase</fullName>
    </recommendedName>
</protein>
<feature type="transmembrane region" description="Helical" evidence="1">
    <location>
        <begin position="394"/>
        <end position="416"/>
    </location>
</feature>
<gene>
    <name evidence="2" type="ORF">DGG96_05585</name>
    <name evidence="3" type="ORF">ELY20_07315</name>
</gene>
<reference evidence="2 4" key="1">
    <citation type="submission" date="2018-05" db="EMBL/GenBank/DDBJ databases">
        <title>Legionella qingyii sp.nov., whole genome shotgun sequence.</title>
        <authorList>
            <person name="Wu H."/>
            <person name="Zhu Q."/>
            <person name="Hu C."/>
        </authorList>
    </citation>
    <scope>NUCLEOTIDE SEQUENCE [LARGE SCALE GENOMIC DNA]</scope>
    <source>
        <strain evidence="2 4">HEB18</strain>
    </source>
</reference>
<feature type="transmembrane region" description="Helical" evidence="1">
    <location>
        <begin position="210"/>
        <end position="228"/>
    </location>
</feature>
<evidence type="ECO:0000256" key="1">
    <source>
        <dbReference type="SAM" id="Phobius"/>
    </source>
</evidence>
<dbReference type="Proteomes" id="UP000247152">
    <property type="component" value="Unassembled WGS sequence"/>
</dbReference>
<keyword evidence="1" id="KW-0472">Membrane</keyword>
<dbReference type="RefSeq" id="WP_110141975.1">
    <property type="nucleotide sequence ID" value="NZ_QHJG01000007.1"/>
</dbReference>
<sequence>MKITKIGIKIALGDLFFSLIAPLFIYGLIQGDLRNEFVYPQVTLEFVTVLISTLLLLIIFAEPLTKIIASWVRIWFRLFPRISRHFFLLFAIGYFIAAIVYFSSGLHFNRYDGISASSNLSRTFLVEIIFLGNAVLCAQVFYMIVARKTGIFSAQCTFGKSYWMLITIALLLTIDGMAQVILVGIILWYIYFPAMFAKFINTPLLNGLKYKFFALILAFLLFVLGIAFKERGLPSDPALLLDYYISKIIWLIDRLSTIYFSTGFAINSHSDNPEILQKAWEIISNEINFRFCVIFNDGNCGIFKDSFGSISRFNFSNILINDSGRGGASPGVLGATAYLFPLYLVPLITVFYYSIVAAIMDVVVGINRPITVTVVGVVVYGYLLRGLYLNPAALINPLSSPMIAMVVFVIVSLYFYQNRRNIP</sequence>
<evidence type="ECO:0000313" key="3">
    <source>
        <dbReference type="EMBL" id="RUR23409.1"/>
    </source>
</evidence>
<dbReference type="OrthoDB" id="9887688at2"/>
<feature type="transmembrane region" description="Helical" evidence="1">
    <location>
        <begin position="49"/>
        <end position="74"/>
    </location>
</feature>
<comment type="caution">
    <text evidence="2">The sequence shown here is derived from an EMBL/GenBank/DDBJ whole genome shotgun (WGS) entry which is preliminary data.</text>
</comment>
<keyword evidence="5" id="KW-1185">Reference proteome</keyword>
<feature type="transmembrane region" description="Helical" evidence="1">
    <location>
        <begin position="340"/>
        <end position="363"/>
    </location>
</feature>
<evidence type="ECO:0000313" key="5">
    <source>
        <dbReference type="Proteomes" id="UP000287374"/>
    </source>
</evidence>
<feature type="transmembrane region" description="Helical" evidence="1">
    <location>
        <begin position="12"/>
        <end position="29"/>
    </location>
</feature>
<accession>A0A317U6U6</accession>
<keyword evidence="1" id="KW-0812">Transmembrane</keyword>
<feature type="transmembrane region" description="Helical" evidence="1">
    <location>
        <begin position="86"/>
        <end position="104"/>
    </location>
</feature>
<dbReference type="Proteomes" id="UP000287374">
    <property type="component" value="Unassembled WGS sequence"/>
</dbReference>
<dbReference type="EMBL" id="QHJG01000007">
    <property type="protein sequence ID" value="PWY56596.1"/>
    <property type="molecule type" value="Genomic_DNA"/>
</dbReference>
<evidence type="ECO:0000313" key="4">
    <source>
        <dbReference type="Proteomes" id="UP000247152"/>
    </source>
</evidence>
<keyword evidence="1" id="KW-1133">Transmembrane helix</keyword>
<evidence type="ECO:0008006" key="6">
    <source>
        <dbReference type="Google" id="ProtNLM"/>
    </source>
</evidence>
<dbReference type="EMBL" id="RZGX01000008">
    <property type="protein sequence ID" value="RUR23409.1"/>
    <property type="molecule type" value="Genomic_DNA"/>
</dbReference>
<name>A0A317U6U6_9GAMM</name>
<feature type="transmembrane region" description="Helical" evidence="1">
    <location>
        <begin position="370"/>
        <end position="388"/>
    </location>
</feature>
<dbReference type="AlphaFoldDB" id="A0A317U6U6"/>
<organism evidence="2 4">
    <name type="scientific">Legionella qingyii</name>
    <dbReference type="NCBI Taxonomy" id="2184757"/>
    <lineage>
        <taxon>Bacteria</taxon>
        <taxon>Pseudomonadati</taxon>
        <taxon>Pseudomonadota</taxon>
        <taxon>Gammaproteobacteria</taxon>
        <taxon>Legionellales</taxon>
        <taxon>Legionellaceae</taxon>
        <taxon>Legionella</taxon>
    </lineage>
</organism>
<feature type="transmembrane region" description="Helical" evidence="1">
    <location>
        <begin position="165"/>
        <end position="190"/>
    </location>
</feature>
<proteinExistence type="predicted"/>
<evidence type="ECO:0000313" key="2">
    <source>
        <dbReference type="EMBL" id="PWY56596.1"/>
    </source>
</evidence>
<feature type="transmembrane region" description="Helical" evidence="1">
    <location>
        <begin position="124"/>
        <end position="145"/>
    </location>
</feature>